<evidence type="ECO:0000313" key="3">
    <source>
        <dbReference type="EMBL" id="MBO1831015.1"/>
    </source>
</evidence>
<dbReference type="GeneID" id="93194697"/>
<dbReference type="EMBL" id="CP090642">
    <property type="protein sequence ID" value="WFN22237.1"/>
    <property type="molecule type" value="Genomic_DNA"/>
</dbReference>
<dbReference type="Proteomes" id="UP001220209">
    <property type="component" value="Chromosome 3"/>
</dbReference>
<dbReference type="EMBL" id="JAGEMX010000005">
    <property type="protein sequence ID" value="MBO1831015.1"/>
    <property type="molecule type" value="Genomic_DNA"/>
</dbReference>
<dbReference type="AlphaFoldDB" id="A0A250LJA3"/>
<gene>
    <name evidence="1" type="ORF">BCCH1_71620</name>
    <name evidence="3" type="ORF">J4M89_16710</name>
    <name evidence="2" type="ORF">JIN94_15170</name>
    <name evidence="4" type="ORF">LXE91_36705</name>
</gene>
<dbReference type="RefSeq" id="WP_157644916.1">
    <property type="nucleotide sequence ID" value="NZ_AP018359.1"/>
</dbReference>
<name>A0A250LJA3_9BURK</name>
<accession>A0A250LJA3</accession>
<dbReference type="EMBL" id="AP018359">
    <property type="protein sequence ID" value="BBA44658.1"/>
    <property type="molecule type" value="Genomic_DNA"/>
</dbReference>
<dbReference type="Proteomes" id="UP000611459">
    <property type="component" value="Unassembled WGS sequence"/>
</dbReference>
<keyword evidence="5" id="KW-1185">Reference proteome</keyword>
<proteinExistence type="predicted"/>
<organism evidence="1">
    <name type="scientific">Burkholderia contaminans</name>
    <dbReference type="NCBI Taxonomy" id="488447"/>
    <lineage>
        <taxon>Bacteria</taxon>
        <taxon>Pseudomonadati</taxon>
        <taxon>Pseudomonadota</taxon>
        <taxon>Betaproteobacteria</taxon>
        <taxon>Burkholderiales</taxon>
        <taxon>Burkholderiaceae</taxon>
        <taxon>Burkholderia</taxon>
        <taxon>Burkholderia cepacia complex</taxon>
    </lineage>
</organism>
<reference evidence="4 6" key="5">
    <citation type="submission" date="2021-12" db="EMBL/GenBank/DDBJ databases">
        <title>Genomic and phenotypic characterization of three Burkholderia contaminans isolates recovered from different sources.</title>
        <authorList>
            <person name="Lopez De Volder A."/>
            <person name="Fan Y."/>
            <person name="Nunvar J."/>
            <person name="Herrera T."/>
            <person name="Timp W."/>
            <person name="Degrossi J."/>
        </authorList>
    </citation>
    <scope>NUCLEOTIDE SEQUENCE [LARGE SCALE GENOMIC DNA]</scope>
    <source>
        <strain evidence="4 6">LMG 23361</strain>
    </source>
</reference>
<evidence type="ECO:0000313" key="5">
    <source>
        <dbReference type="Proteomes" id="UP000664048"/>
    </source>
</evidence>
<reference evidence="2" key="3">
    <citation type="submission" date="2021-01" db="EMBL/GenBank/DDBJ databases">
        <title>Outbreak of Burkholderia contaminns endophthalmitis traced to a clinical ventilation system.</title>
        <authorList>
            <person name="Lipuma J."/>
            <person name="Spilker T."/>
            <person name="Kratholm J."/>
        </authorList>
    </citation>
    <scope>NUCLEOTIDE SEQUENCE</scope>
    <source>
        <strain evidence="2">HI4954</strain>
    </source>
</reference>
<evidence type="ECO:0000313" key="1">
    <source>
        <dbReference type="EMBL" id="BBA44658.1"/>
    </source>
</evidence>
<reference evidence="1" key="2">
    <citation type="journal article" date="2017" name="Genome Announc.">
        <title>High-Quality Draft Genome Sequence of Burkholderia contaminans CH-1, a Gram-Negative Bacterium That Metabolizes 2-Azahypoxanthine, a Plant Growth-Regulating Compound.</title>
        <authorList>
            <person name="Choi J.-H."/>
            <person name="Sugiura H."/>
            <person name="Moriuchi R."/>
            <person name="Kawagishi H."/>
            <person name="Dohra H."/>
        </authorList>
    </citation>
    <scope>NUCLEOTIDE SEQUENCE</scope>
    <source>
        <strain evidence="1">CH-1</strain>
    </source>
</reference>
<reference evidence="3 5" key="4">
    <citation type="submission" date="2021-03" db="EMBL/GenBank/DDBJ databases">
        <title>Clinical course, treatment and visual outcome of an outbreak of Burkholderia contaminans endophthalmitis following cataract surgery.</title>
        <authorList>
            <person name="Lind C."/>
            <person name="Olsen K."/>
            <person name="Angelsen N.K."/>
            <person name="Krefting E.A."/>
            <person name="Fossen K."/>
            <person name="Gravningen K."/>
            <person name="Depoorter E."/>
            <person name="Vandamme P."/>
            <person name="Bertelsen G."/>
        </authorList>
    </citation>
    <scope>NUCLEOTIDE SEQUENCE [LARGE SCALE GENOMIC DNA]</scope>
    <source>
        <strain evidence="3 5">51242556</strain>
    </source>
</reference>
<reference evidence="1" key="1">
    <citation type="journal article" date="2016" name="Biosci. Biotechnol. Biochem.">
        <title>Bioconversion of AHX to AOH by resting cells of Burkholderia contaminans CH-1.</title>
        <authorList>
            <person name="Choi J.H."/>
            <person name="Kikuchi A."/>
            <person name="Pumkaeo P."/>
            <person name="Hirai H."/>
            <person name="Tokuyama S."/>
            <person name="Kawagishi H."/>
        </authorList>
    </citation>
    <scope>NUCLEOTIDE SEQUENCE</scope>
    <source>
        <strain evidence="1">CH-1</strain>
    </source>
</reference>
<evidence type="ECO:0000313" key="2">
    <source>
        <dbReference type="EMBL" id="MBK1931227.1"/>
    </source>
</evidence>
<dbReference type="EMBL" id="JAENIB010000005">
    <property type="protein sequence ID" value="MBK1931227.1"/>
    <property type="molecule type" value="Genomic_DNA"/>
</dbReference>
<dbReference type="Proteomes" id="UP000664048">
    <property type="component" value="Unassembled WGS sequence"/>
</dbReference>
<protein>
    <submittedName>
        <fullName evidence="1">Uncharacterized protein</fullName>
    </submittedName>
</protein>
<evidence type="ECO:0000313" key="6">
    <source>
        <dbReference type="Proteomes" id="UP001220209"/>
    </source>
</evidence>
<sequence length="58" mass="6806">MEGETARIAPHLRARRFFDRTVFDDAATSAFFDDLVTFVANWILMEYKGIQTEADWDF</sequence>
<evidence type="ECO:0000313" key="4">
    <source>
        <dbReference type="EMBL" id="WFN22237.1"/>
    </source>
</evidence>